<feature type="domain" description="Insertion element IS150 protein InsJ-like helix-turn-helix" evidence="3">
    <location>
        <begin position="9"/>
        <end position="57"/>
    </location>
</feature>
<dbReference type="Gene3D" id="1.10.10.10">
    <property type="entry name" value="Winged helix-like DNA-binding domain superfamily/Winged helix DNA-binding domain"/>
    <property type="match status" value="1"/>
</dbReference>
<evidence type="ECO:0000256" key="2">
    <source>
        <dbReference type="SAM" id="Coils"/>
    </source>
</evidence>
<keyword evidence="5" id="KW-1185">Reference proteome</keyword>
<comment type="caution">
    <text evidence="4">The sequence shown here is derived from an EMBL/GenBank/DDBJ whole genome shotgun (WGS) entry which is preliminary data.</text>
</comment>
<dbReference type="InterPro" id="IPR055247">
    <property type="entry name" value="InsJ-like_HTH"/>
</dbReference>
<organism evidence="4 5">
    <name type="scientific">Solitalea agri</name>
    <dbReference type="NCBI Taxonomy" id="2953739"/>
    <lineage>
        <taxon>Bacteria</taxon>
        <taxon>Pseudomonadati</taxon>
        <taxon>Bacteroidota</taxon>
        <taxon>Sphingobacteriia</taxon>
        <taxon>Sphingobacteriales</taxon>
        <taxon>Sphingobacteriaceae</taxon>
        <taxon>Solitalea</taxon>
    </lineage>
</organism>
<name>A0A9X2EZZ0_9SPHI</name>
<evidence type="ECO:0000259" key="3">
    <source>
        <dbReference type="Pfam" id="PF13518"/>
    </source>
</evidence>
<dbReference type="SUPFAM" id="SSF46689">
    <property type="entry name" value="Homeodomain-like"/>
    <property type="match status" value="1"/>
</dbReference>
<evidence type="ECO:0000313" key="4">
    <source>
        <dbReference type="EMBL" id="MCO4292187.1"/>
    </source>
</evidence>
<dbReference type="Pfam" id="PF13518">
    <property type="entry name" value="HTH_28"/>
    <property type="match status" value="2"/>
</dbReference>
<reference evidence="4" key="1">
    <citation type="submission" date="2022-06" db="EMBL/GenBank/DDBJ databases">
        <title>Solitalea sp. MAHUQ-68 isolated from rhizospheric soil.</title>
        <authorList>
            <person name="Huq M.A."/>
        </authorList>
    </citation>
    <scope>NUCLEOTIDE SEQUENCE</scope>
    <source>
        <strain evidence="4">MAHUQ-68</strain>
    </source>
</reference>
<evidence type="ECO:0000256" key="1">
    <source>
        <dbReference type="ARBA" id="ARBA00038232"/>
    </source>
</evidence>
<feature type="domain" description="Insertion element IS150 protein InsJ-like helix-turn-helix" evidence="3">
    <location>
        <begin position="64"/>
        <end position="118"/>
    </location>
</feature>
<dbReference type="InterPro" id="IPR009057">
    <property type="entry name" value="Homeodomain-like_sf"/>
</dbReference>
<proteinExistence type="inferred from homology"/>
<accession>A0A9X2EZZ0</accession>
<dbReference type="RefSeq" id="WP_252586470.1">
    <property type="nucleotide sequence ID" value="NZ_JAMWYS010000024.1"/>
</dbReference>
<evidence type="ECO:0000313" key="5">
    <source>
        <dbReference type="Proteomes" id="UP001155182"/>
    </source>
</evidence>
<dbReference type="EMBL" id="JAMWYS010000024">
    <property type="protein sequence ID" value="MCO4292187.1"/>
    <property type="molecule type" value="Genomic_DNA"/>
</dbReference>
<dbReference type="Proteomes" id="UP001155182">
    <property type="component" value="Unassembled WGS sequence"/>
</dbReference>
<keyword evidence="2" id="KW-0175">Coiled coil</keyword>
<dbReference type="PANTHER" id="PTHR33795:SF1">
    <property type="entry name" value="INSERTION ELEMENT IS150 PROTEIN INSJ"/>
    <property type="match status" value="1"/>
</dbReference>
<gene>
    <name evidence="4" type="ORF">NF867_04845</name>
</gene>
<feature type="coiled-coil region" evidence="2">
    <location>
        <begin position="135"/>
        <end position="168"/>
    </location>
</feature>
<dbReference type="InterPro" id="IPR052057">
    <property type="entry name" value="IS150/IS1296_orfA-like"/>
</dbReference>
<dbReference type="AlphaFoldDB" id="A0A9X2EZZ0"/>
<sequence>MRKKHGAEFRLKLVREHLSGNSITRVSKEYEVPKTLLKKWISHYQLLGVNGLFPKPKVSYSRDFKLKAIESYLSKELSLRECCLRYNIPSDSTLLNWVRKYEESGLDSLLEKRRGRPKLMKDKPSQKKVKPLTRLEALEKENLYLRAENELLKKLEALAQQKEAQKKKR</sequence>
<dbReference type="GO" id="GO:0043565">
    <property type="term" value="F:sequence-specific DNA binding"/>
    <property type="evidence" value="ECO:0007669"/>
    <property type="project" value="InterPro"/>
</dbReference>
<comment type="similarity">
    <text evidence="1">Belongs to the IS150/IS1296 orfA family.</text>
</comment>
<dbReference type="InterPro" id="IPR010921">
    <property type="entry name" value="Trp_repressor/repl_initiator"/>
</dbReference>
<dbReference type="InterPro" id="IPR036388">
    <property type="entry name" value="WH-like_DNA-bd_sf"/>
</dbReference>
<dbReference type="PANTHER" id="PTHR33795">
    <property type="entry name" value="INSERTION ELEMENT IS150 PROTEIN INSJ"/>
    <property type="match status" value="1"/>
</dbReference>
<dbReference type="SUPFAM" id="SSF48295">
    <property type="entry name" value="TrpR-like"/>
    <property type="match status" value="1"/>
</dbReference>
<protein>
    <submittedName>
        <fullName evidence="4">Helix-turn-helix domain-containing protein</fullName>
    </submittedName>
</protein>